<feature type="region of interest" description="Disordered" evidence="1">
    <location>
        <begin position="195"/>
        <end position="255"/>
    </location>
</feature>
<feature type="region of interest" description="Disordered" evidence="1">
    <location>
        <begin position="271"/>
        <end position="316"/>
    </location>
</feature>
<feature type="compositionally biased region" description="Polar residues" evidence="1">
    <location>
        <begin position="199"/>
        <end position="233"/>
    </location>
</feature>
<dbReference type="Proteomes" id="UP000193560">
    <property type="component" value="Unassembled WGS sequence"/>
</dbReference>
<feature type="compositionally biased region" description="Polar residues" evidence="1">
    <location>
        <begin position="1"/>
        <end position="19"/>
    </location>
</feature>
<evidence type="ECO:0000313" key="3">
    <source>
        <dbReference type="Proteomes" id="UP000193560"/>
    </source>
</evidence>
<proteinExistence type="predicted"/>
<feature type="region of interest" description="Disordered" evidence="1">
    <location>
        <begin position="56"/>
        <end position="75"/>
    </location>
</feature>
<feature type="region of interest" description="Disordered" evidence="1">
    <location>
        <begin position="1"/>
        <end position="44"/>
    </location>
</feature>
<name>A0A1X2I5U9_9FUNG</name>
<evidence type="ECO:0000313" key="2">
    <source>
        <dbReference type="EMBL" id="ORZ09891.1"/>
    </source>
</evidence>
<accession>A0A1X2I5U9</accession>
<keyword evidence="3" id="KW-1185">Reference proteome</keyword>
<feature type="compositionally biased region" description="Low complexity" evidence="1">
    <location>
        <begin position="287"/>
        <end position="297"/>
    </location>
</feature>
<sequence>MNPSQLQPKLASPNPSKLDTASKIPDSQPVSPLPTKQPIAPMDSFFADLAGLTLSDTSAQTQSGNHPHSNHQSQHANDILTPTFLNKTNTQINDSTNKRHSVQPTTNYSAPQTMPSDADSSVSSHKRATSLQDIDPYSALRSHHTENQQRYQQTISAINAIAPQSSSSTSFNHNSTKKPNTIDPYAALRQLSHGPERLNLSSPPITAVTNSTTIPRSPVNTTWNSPPTPTKQQYHTERSFELSQTPFDQDKSYSKKTDEWVQAGLQLACGHQENDNDNDSDVMTQFSSSTATSSTTSHKVTGKGNNNNAFSDLDPLATYKQNKIKTTFSNS</sequence>
<protein>
    <submittedName>
        <fullName evidence="2">Uncharacterized protein</fullName>
    </submittedName>
</protein>
<reference evidence="2 3" key="1">
    <citation type="submission" date="2016-07" db="EMBL/GenBank/DDBJ databases">
        <title>Pervasive Adenine N6-methylation of Active Genes in Fungi.</title>
        <authorList>
            <consortium name="DOE Joint Genome Institute"/>
            <person name="Mondo S.J."/>
            <person name="Dannebaum R.O."/>
            <person name="Kuo R.C."/>
            <person name="Labutti K."/>
            <person name="Haridas S."/>
            <person name="Kuo A."/>
            <person name="Salamov A."/>
            <person name="Ahrendt S.R."/>
            <person name="Lipzen A."/>
            <person name="Sullivan W."/>
            <person name="Andreopoulos W.B."/>
            <person name="Clum A."/>
            <person name="Lindquist E."/>
            <person name="Daum C."/>
            <person name="Ramamoorthy G.K."/>
            <person name="Gryganskyi A."/>
            <person name="Culley D."/>
            <person name="Magnuson J.K."/>
            <person name="James T.Y."/>
            <person name="O'Malley M.A."/>
            <person name="Stajich J.E."/>
            <person name="Spatafora J.W."/>
            <person name="Visel A."/>
            <person name="Grigoriev I.V."/>
        </authorList>
    </citation>
    <scope>NUCLEOTIDE SEQUENCE [LARGE SCALE GENOMIC DNA]</scope>
    <source>
        <strain evidence="2 3">NRRL 1336</strain>
    </source>
</reference>
<organism evidence="2 3">
    <name type="scientific">Absidia repens</name>
    <dbReference type="NCBI Taxonomy" id="90262"/>
    <lineage>
        <taxon>Eukaryota</taxon>
        <taxon>Fungi</taxon>
        <taxon>Fungi incertae sedis</taxon>
        <taxon>Mucoromycota</taxon>
        <taxon>Mucoromycotina</taxon>
        <taxon>Mucoromycetes</taxon>
        <taxon>Mucorales</taxon>
        <taxon>Cunninghamellaceae</taxon>
        <taxon>Absidia</taxon>
    </lineage>
</organism>
<dbReference type="EMBL" id="MCGE01000026">
    <property type="protein sequence ID" value="ORZ09891.1"/>
    <property type="molecule type" value="Genomic_DNA"/>
</dbReference>
<dbReference type="AlphaFoldDB" id="A0A1X2I5U9"/>
<feature type="region of interest" description="Disordered" evidence="1">
    <location>
        <begin position="89"/>
        <end position="129"/>
    </location>
</feature>
<gene>
    <name evidence="2" type="ORF">BCR42DRAFT_116917</name>
</gene>
<comment type="caution">
    <text evidence="2">The sequence shown here is derived from an EMBL/GenBank/DDBJ whole genome shotgun (WGS) entry which is preliminary data.</text>
</comment>
<evidence type="ECO:0000256" key="1">
    <source>
        <dbReference type="SAM" id="MobiDB-lite"/>
    </source>
</evidence>
<feature type="compositionally biased region" description="Polar residues" evidence="1">
    <location>
        <begin position="102"/>
        <end position="123"/>
    </location>
</feature>